<feature type="domain" description="Glycosyl hydrolases family 22 (GH22)" evidence="16">
    <location>
        <begin position="644"/>
        <end position="662"/>
    </location>
</feature>
<dbReference type="EC" id="3.2.1.17" evidence="4"/>
<dbReference type="InterPro" id="IPR019799">
    <property type="entry name" value="Glyco_hydro_22_CS"/>
</dbReference>
<evidence type="ECO:0000256" key="15">
    <source>
        <dbReference type="SAM" id="Phobius"/>
    </source>
</evidence>
<dbReference type="InterPro" id="IPR023346">
    <property type="entry name" value="Lysozyme-like_dom_sf"/>
</dbReference>
<evidence type="ECO:0000259" key="16">
    <source>
        <dbReference type="PROSITE" id="PS00128"/>
    </source>
</evidence>
<dbReference type="PROSITE" id="PS00128">
    <property type="entry name" value="GLYCOSYL_HYDROL_F22_1"/>
    <property type="match status" value="3"/>
</dbReference>
<dbReference type="Gene3D" id="1.10.530.10">
    <property type="match status" value="3"/>
</dbReference>
<dbReference type="GO" id="GO:0005886">
    <property type="term" value="C:plasma membrane"/>
    <property type="evidence" value="ECO:0007669"/>
    <property type="project" value="UniProtKB-SubCell"/>
</dbReference>
<evidence type="ECO:0000256" key="1">
    <source>
        <dbReference type="ARBA" id="ARBA00000632"/>
    </source>
</evidence>
<reference evidence="17" key="1">
    <citation type="submission" date="2022-01" db="EMBL/GenBank/DDBJ databases">
        <authorList>
            <person name="King R."/>
        </authorList>
    </citation>
    <scope>NUCLEOTIDE SEQUENCE</scope>
</reference>
<dbReference type="EMBL" id="OU896719">
    <property type="protein sequence ID" value="CAH1119703.1"/>
    <property type="molecule type" value="Genomic_DNA"/>
</dbReference>
<dbReference type="GO" id="GO:0003796">
    <property type="term" value="F:lysozyme activity"/>
    <property type="evidence" value="ECO:0007669"/>
    <property type="project" value="UniProtKB-EC"/>
</dbReference>
<evidence type="ECO:0000313" key="17">
    <source>
        <dbReference type="EMBL" id="CAH1119703.1"/>
    </source>
</evidence>
<organism evidence="17 18">
    <name type="scientific">Phaedon cochleariae</name>
    <name type="common">Mustard beetle</name>
    <dbReference type="NCBI Taxonomy" id="80249"/>
    <lineage>
        <taxon>Eukaryota</taxon>
        <taxon>Metazoa</taxon>
        <taxon>Ecdysozoa</taxon>
        <taxon>Arthropoda</taxon>
        <taxon>Hexapoda</taxon>
        <taxon>Insecta</taxon>
        <taxon>Pterygota</taxon>
        <taxon>Neoptera</taxon>
        <taxon>Endopterygota</taxon>
        <taxon>Coleoptera</taxon>
        <taxon>Polyphaga</taxon>
        <taxon>Cucujiformia</taxon>
        <taxon>Chrysomeloidea</taxon>
        <taxon>Chrysomelidae</taxon>
        <taxon>Chrysomelinae</taxon>
        <taxon>Chrysomelini</taxon>
        <taxon>Phaedon</taxon>
    </lineage>
</organism>
<evidence type="ECO:0000256" key="3">
    <source>
        <dbReference type="ARBA" id="ARBA00010532"/>
    </source>
</evidence>
<dbReference type="SUPFAM" id="SSF53955">
    <property type="entry name" value="Lysozyme-like"/>
    <property type="match status" value="3"/>
</dbReference>
<evidence type="ECO:0000256" key="4">
    <source>
        <dbReference type="ARBA" id="ARBA00012732"/>
    </source>
</evidence>
<evidence type="ECO:0000256" key="2">
    <source>
        <dbReference type="ARBA" id="ARBA00004236"/>
    </source>
</evidence>
<dbReference type="CDD" id="cd16899">
    <property type="entry name" value="LYZ_C_invert"/>
    <property type="match status" value="3"/>
</dbReference>
<comment type="similarity">
    <text evidence="3">Belongs to the CD36 family.</text>
</comment>
<evidence type="ECO:0000256" key="8">
    <source>
        <dbReference type="ARBA" id="ARBA00022989"/>
    </source>
</evidence>
<keyword evidence="18" id="KW-1185">Reference proteome</keyword>
<feature type="compositionally biased region" description="Low complexity" evidence="14">
    <location>
        <begin position="852"/>
        <end position="864"/>
    </location>
</feature>
<keyword evidence="7 15" id="KW-0812">Transmembrane</keyword>
<protein>
    <recommendedName>
        <fullName evidence="4">lysozyme</fullName>
        <ecNumber evidence="4">3.2.1.17</ecNumber>
    </recommendedName>
</protein>
<keyword evidence="10" id="KW-1015">Disulfide bond</keyword>
<dbReference type="PRINTS" id="PR00135">
    <property type="entry name" value="LYZLACT"/>
</dbReference>
<keyword evidence="6" id="KW-0081">Bacteriolytic enzyme</keyword>
<evidence type="ECO:0000256" key="6">
    <source>
        <dbReference type="ARBA" id="ARBA00022638"/>
    </source>
</evidence>
<accession>A0A9P0GIX6</accession>
<evidence type="ECO:0000256" key="7">
    <source>
        <dbReference type="ARBA" id="ARBA00022692"/>
    </source>
</evidence>
<feature type="domain" description="Glycosyl hydrolases family 22 (GH22)" evidence="16">
    <location>
        <begin position="338"/>
        <end position="356"/>
    </location>
</feature>
<sequence>MTKVTHYLLQSMLLKVEETQAGALPLVEEVLPDIFGKNDGLFIRVKVKDYLFDGLKMCENGGKGGDFTAGLVCKQVMAQVDNAKNMRVENNSVLFANLHYKNNTHLGRFTIKAGIKNREQTAHLVSYNNQSYLSVWQGEKSICNKIEGLMTTVFPVNIEKDMVFESFAEDICRRMSLTYQMDETVKGLVGYKFTAKNDSFSSKNKNNSCYCTNKSKLLHDEMGCVKDGITDLSTCTAKQSSQDRYTSDHFTHDTMLLALFILDLVLILTVNAKVYDRCELAKELRQVHGFPENQISTWVCIAQHESLFNTSATNHGSGDHGLFQISQIYWCSPPGYGCNAPCSSFRDDDITDDVNCVKKIFREHTRISGDGFTAWTVYQLYCKGDTTKYIGGCYDSYIDNSINNVIDTDVDTRPIEEDDDGYEFPALPSKPKVYDRCELARELRNIHRFSSEQVSKWVCIAAHESSYNTSALGRGDHGIFQISELFWCSPFGRGNGCNADCASFRDHNLADDITCAKAIYDEHTGISGDGFNAWAVYPLFCKGDTSRYVDDCFETKENHYPTTGNTNGYVFPQTLSKPRVYSRCELAMELQNVYKFPKEQISKWVCIAEHESSYNTSALGRGDHGLFQISEQYWCSPIRRGLACNANCASFRDNNIADDIKCIKMIYEEHTAISGDGFDAWAVYPLYCKGDTSRYVSGCFEDDEHDDGYQFPPLPSTPSKVLENLIDSDEDDTYEFPPLPSFAKMNRGEYNRRDYDTISLSVPSPIRTRIYSTEPTIGTYSSIRSPFLNERTTEVQFHIFPTSPSPRARHLTFRPFPTRASTTLRPRGSRPRPPVPGGNLGRPPKPPGGIARPLRPSSNTTRPSRPTPRPPPPPPAGPIFTLWPTSTTSPVATSVYGIRPKPPSEPETQEKFGGALRTTTSRISVQRSRAAKKVLDHFPGGPVMVSFPHLLYADKEYLGSVDGLHPDRLKHESFVILEPLSGFPLSLAQRVQFNIFLRPIESLVIMENVSRALFPLIWIEETLLLDDKFTDMLKNNLHKTLKILNIITWVVITSGAACILFTISFVLYKNVS</sequence>
<feature type="compositionally biased region" description="Pro residues" evidence="14">
    <location>
        <begin position="865"/>
        <end position="877"/>
    </location>
</feature>
<dbReference type="InterPro" id="IPR001916">
    <property type="entry name" value="Glyco_hydro_22"/>
</dbReference>
<dbReference type="Pfam" id="PF01130">
    <property type="entry name" value="CD36"/>
    <property type="match status" value="2"/>
</dbReference>
<dbReference type="PROSITE" id="PS51348">
    <property type="entry name" value="GLYCOSYL_HYDROL_F22_2"/>
    <property type="match status" value="3"/>
</dbReference>
<dbReference type="PANTHER" id="PTHR11407">
    <property type="entry name" value="LYSOZYME C"/>
    <property type="match status" value="1"/>
</dbReference>
<evidence type="ECO:0000256" key="12">
    <source>
        <dbReference type="ARBA" id="ARBA00023295"/>
    </source>
</evidence>
<evidence type="ECO:0000256" key="14">
    <source>
        <dbReference type="SAM" id="MobiDB-lite"/>
    </source>
</evidence>
<dbReference type="OrthoDB" id="17373at2759"/>
<feature type="domain" description="Glycosyl hydrolases family 22 (GH22)" evidence="16">
    <location>
        <begin position="497"/>
        <end position="515"/>
    </location>
</feature>
<evidence type="ECO:0000256" key="5">
    <source>
        <dbReference type="ARBA" id="ARBA00022475"/>
    </source>
</evidence>
<dbReference type="GO" id="GO:0042742">
    <property type="term" value="P:defense response to bacterium"/>
    <property type="evidence" value="ECO:0007669"/>
    <property type="project" value="UniProtKB-KW"/>
</dbReference>
<dbReference type="Pfam" id="PF00062">
    <property type="entry name" value="Lys"/>
    <property type="match status" value="3"/>
</dbReference>
<keyword evidence="11" id="KW-0325">Glycoprotein</keyword>
<keyword evidence="5" id="KW-1003">Cell membrane</keyword>
<evidence type="ECO:0000256" key="9">
    <source>
        <dbReference type="ARBA" id="ARBA00023136"/>
    </source>
</evidence>
<dbReference type="PANTHER" id="PTHR11407:SF63">
    <property type="entry name" value="LYSOZYME C"/>
    <property type="match status" value="1"/>
</dbReference>
<evidence type="ECO:0000256" key="11">
    <source>
        <dbReference type="ARBA" id="ARBA00023180"/>
    </source>
</evidence>
<keyword evidence="8 15" id="KW-1133">Transmembrane helix</keyword>
<name>A0A9P0GIX6_PHACE</name>
<feature type="region of interest" description="Disordered" evidence="14">
    <location>
        <begin position="800"/>
        <end position="912"/>
    </location>
</feature>
<keyword evidence="12" id="KW-0378">Hydrolase</keyword>
<keyword evidence="6" id="KW-0929">Antimicrobial</keyword>
<dbReference type="AlphaFoldDB" id="A0A9P0GIX6"/>
<keyword evidence="12" id="KW-0326">Glycosidase</keyword>
<comment type="similarity">
    <text evidence="13">Belongs to the glycosyl hydrolase 22 family.</text>
</comment>
<comment type="catalytic activity">
    <reaction evidence="1">
        <text>Hydrolysis of (1-&gt;4)-beta-linkages between N-acetylmuramic acid and N-acetyl-D-glucosamine residues in a peptidoglycan and between N-acetyl-D-glucosamine residues in chitodextrins.</text>
        <dbReference type="EC" id="3.2.1.17"/>
    </reaction>
</comment>
<keyword evidence="9 15" id="KW-0472">Membrane</keyword>
<dbReference type="GO" id="GO:0031640">
    <property type="term" value="P:killing of cells of another organism"/>
    <property type="evidence" value="ECO:0007669"/>
    <property type="project" value="UniProtKB-KW"/>
</dbReference>
<evidence type="ECO:0000313" key="18">
    <source>
        <dbReference type="Proteomes" id="UP001153737"/>
    </source>
</evidence>
<dbReference type="InterPro" id="IPR002159">
    <property type="entry name" value="CD36_fam"/>
</dbReference>
<evidence type="ECO:0000256" key="10">
    <source>
        <dbReference type="ARBA" id="ARBA00023157"/>
    </source>
</evidence>
<dbReference type="Proteomes" id="UP001153737">
    <property type="component" value="Chromosome 13"/>
</dbReference>
<proteinExistence type="inferred from homology"/>
<comment type="subcellular location">
    <subcellularLocation>
        <location evidence="2">Cell membrane</location>
    </subcellularLocation>
</comment>
<evidence type="ECO:0000256" key="13">
    <source>
        <dbReference type="RuleBase" id="RU004440"/>
    </source>
</evidence>
<feature type="transmembrane region" description="Helical" evidence="15">
    <location>
        <begin position="1043"/>
        <end position="1068"/>
    </location>
</feature>
<gene>
    <name evidence="17" type="ORF">PHAECO_LOCUS3942</name>
</gene>
<dbReference type="SMART" id="SM00263">
    <property type="entry name" value="LYZ1"/>
    <property type="match status" value="3"/>
</dbReference>
<reference evidence="17" key="2">
    <citation type="submission" date="2022-10" db="EMBL/GenBank/DDBJ databases">
        <authorList>
            <consortium name="ENA_rothamsted_submissions"/>
            <consortium name="culmorum"/>
            <person name="King R."/>
        </authorList>
    </citation>
    <scope>NUCLEOTIDE SEQUENCE</scope>
</reference>
<feature type="compositionally biased region" description="Low complexity" evidence="14">
    <location>
        <begin position="884"/>
        <end position="895"/>
    </location>
</feature>